<accession>A0A8C7E541</accession>
<dbReference type="AlphaFoldDB" id="A0A8C7E541"/>
<proteinExistence type="inferred from homology"/>
<evidence type="ECO:0000259" key="3">
    <source>
        <dbReference type="Pfam" id="PF00079"/>
    </source>
</evidence>
<dbReference type="GO" id="GO:0004867">
    <property type="term" value="F:serine-type endopeptidase inhibitor activity"/>
    <property type="evidence" value="ECO:0007669"/>
    <property type="project" value="InterPro"/>
</dbReference>
<evidence type="ECO:0000313" key="4">
    <source>
        <dbReference type="Ensembl" id="ENSNNAP00000024484.1"/>
    </source>
</evidence>
<dbReference type="PANTHER" id="PTHR11461:SF211">
    <property type="entry name" value="GH10112P-RELATED"/>
    <property type="match status" value="1"/>
</dbReference>
<evidence type="ECO:0000256" key="2">
    <source>
        <dbReference type="SAM" id="Phobius"/>
    </source>
</evidence>
<evidence type="ECO:0000256" key="1">
    <source>
        <dbReference type="ARBA" id="ARBA00009500"/>
    </source>
</evidence>
<dbReference type="GeneTree" id="ENSGT00940000161560"/>
<keyword evidence="2" id="KW-0812">Transmembrane</keyword>
<dbReference type="Pfam" id="PF00079">
    <property type="entry name" value="Serpin"/>
    <property type="match status" value="1"/>
</dbReference>
<dbReference type="InterPro" id="IPR036186">
    <property type="entry name" value="Serpin_sf"/>
</dbReference>
<dbReference type="PANTHER" id="PTHR11461">
    <property type="entry name" value="SERINE PROTEASE INHIBITOR, SERPIN"/>
    <property type="match status" value="1"/>
</dbReference>
<keyword evidence="2" id="KW-1133">Transmembrane helix</keyword>
<feature type="transmembrane region" description="Helical" evidence="2">
    <location>
        <begin position="29"/>
        <end position="47"/>
    </location>
</feature>
<name>A0A8C7E541_NAJNA</name>
<dbReference type="InterPro" id="IPR000215">
    <property type="entry name" value="Serpin_fam"/>
</dbReference>
<sequence>MGQSLSKAITAFALDLYNRLNSNKHCKNVFFSPASISTALGMVLIGAGGNSRMQIEKVSKTMIGLPDKNLFSSFGGFGRFHSRFKQLLSAINQPSKHRMLQIASRLYGSNMMDILLQEKSVICRGFLWTDVLWNEI</sequence>
<keyword evidence="5" id="KW-1185">Reference proteome</keyword>
<protein>
    <submittedName>
        <fullName evidence="4">Serpin family B member 11</fullName>
    </submittedName>
</protein>
<dbReference type="InterPro" id="IPR023796">
    <property type="entry name" value="Serpin_dom"/>
</dbReference>
<reference evidence="4" key="1">
    <citation type="submission" date="2025-08" db="UniProtKB">
        <authorList>
            <consortium name="Ensembl"/>
        </authorList>
    </citation>
    <scope>IDENTIFICATION</scope>
</reference>
<dbReference type="Proteomes" id="UP000694559">
    <property type="component" value="Unplaced"/>
</dbReference>
<reference evidence="4" key="2">
    <citation type="submission" date="2025-09" db="UniProtKB">
        <authorList>
            <consortium name="Ensembl"/>
        </authorList>
    </citation>
    <scope>IDENTIFICATION</scope>
</reference>
<dbReference type="InterPro" id="IPR042178">
    <property type="entry name" value="Serpin_sf_1"/>
</dbReference>
<dbReference type="OrthoDB" id="671595at2759"/>
<keyword evidence="2" id="KW-0472">Membrane</keyword>
<dbReference type="SUPFAM" id="SSF56574">
    <property type="entry name" value="Serpins"/>
    <property type="match status" value="1"/>
</dbReference>
<dbReference type="Gene3D" id="3.30.497.10">
    <property type="entry name" value="Antithrombin, subunit I, domain 2"/>
    <property type="match status" value="1"/>
</dbReference>
<organism evidence="4 5">
    <name type="scientific">Naja naja</name>
    <name type="common">Indian cobra</name>
    <dbReference type="NCBI Taxonomy" id="35670"/>
    <lineage>
        <taxon>Eukaryota</taxon>
        <taxon>Metazoa</taxon>
        <taxon>Chordata</taxon>
        <taxon>Craniata</taxon>
        <taxon>Vertebrata</taxon>
        <taxon>Euteleostomi</taxon>
        <taxon>Lepidosauria</taxon>
        <taxon>Squamata</taxon>
        <taxon>Bifurcata</taxon>
        <taxon>Unidentata</taxon>
        <taxon>Episquamata</taxon>
        <taxon>Toxicofera</taxon>
        <taxon>Serpentes</taxon>
        <taxon>Colubroidea</taxon>
        <taxon>Elapidae</taxon>
        <taxon>Elapinae</taxon>
        <taxon>Naja</taxon>
    </lineage>
</organism>
<evidence type="ECO:0000313" key="5">
    <source>
        <dbReference type="Proteomes" id="UP000694559"/>
    </source>
</evidence>
<feature type="domain" description="Serpin" evidence="3">
    <location>
        <begin position="8"/>
        <end position="113"/>
    </location>
</feature>
<dbReference type="GO" id="GO:0005615">
    <property type="term" value="C:extracellular space"/>
    <property type="evidence" value="ECO:0007669"/>
    <property type="project" value="InterPro"/>
</dbReference>
<dbReference type="Ensembl" id="ENSNNAT00000025665.1">
    <property type="protein sequence ID" value="ENSNNAP00000024484.1"/>
    <property type="gene ID" value="ENSNNAG00000016062.1"/>
</dbReference>
<gene>
    <name evidence="4" type="primary">SERPINB11</name>
</gene>
<comment type="similarity">
    <text evidence="1">Belongs to the serpin family.</text>
</comment>